<accession>A0A7X0VWC1</accession>
<dbReference type="Proteomes" id="UP000564644">
    <property type="component" value="Unassembled WGS sequence"/>
</dbReference>
<evidence type="ECO:0000256" key="2">
    <source>
        <dbReference type="ARBA" id="ARBA00017823"/>
    </source>
</evidence>
<proteinExistence type="inferred from homology"/>
<dbReference type="InterPro" id="IPR007412">
    <property type="entry name" value="FlgM"/>
</dbReference>
<keyword evidence="6" id="KW-0804">Transcription</keyword>
<name>A0A7X0VWC1_9BACL</name>
<dbReference type="InterPro" id="IPR031316">
    <property type="entry name" value="FlgM_C"/>
</dbReference>
<comment type="caution">
    <text evidence="9">The sequence shown here is derived from an EMBL/GenBank/DDBJ whole genome shotgun (WGS) entry which is preliminary data.</text>
</comment>
<dbReference type="SUPFAM" id="SSF101498">
    <property type="entry name" value="Anti-sigma factor FlgM"/>
    <property type="match status" value="1"/>
</dbReference>
<keyword evidence="3" id="KW-0678">Repressor</keyword>
<keyword evidence="9" id="KW-0282">Flagellum</keyword>
<comment type="similarity">
    <text evidence="1">Belongs to the FlgM family.</text>
</comment>
<evidence type="ECO:0000256" key="1">
    <source>
        <dbReference type="ARBA" id="ARBA00005322"/>
    </source>
</evidence>
<evidence type="ECO:0000256" key="5">
    <source>
        <dbReference type="ARBA" id="ARBA00023015"/>
    </source>
</evidence>
<evidence type="ECO:0000259" key="8">
    <source>
        <dbReference type="Pfam" id="PF04316"/>
    </source>
</evidence>
<organism evidence="9 10">
    <name type="scientific">Cohnella zeiphila</name>
    <dbReference type="NCBI Taxonomy" id="2761120"/>
    <lineage>
        <taxon>Bacteria</taxon>
        <taxon>Bacillati</taxon>
        <taxon>Bacillota</taxon>
        <taxon>Bacilli</taxon>
        <taxon>Bacillales</taxon>
        <taxon>Paenibacillaceae</taxon>
        <taxon>Cohnella</taxon>
    </lineage>
</organism>
<dbReference type="InterPro" id="IPR035890">
    <property type="entry name" value="Anti-sigma-28_factor_FlgM_sf"/>
</dbReference>
<feature type="domain" description="Anti-sigma-28 factor FlgM C-terminal" evidence="8">
    <location>
        <begin position="23"/>
        <end position="73"/>
    </location>
</feature>
<keyword evidence="10" id="KW-1185">Reference proteome</keyword>
<evidence type="ECO:0000256" key="6">
    <source>
        <dbReference type="ARBA" id="ARBA00023163"/>
    </source>
</evidence>
<keyword evidence="9" id="KW-0969">Cilium</keyword>
<evidence type="ECO:0000313" key="9">
    <source>
        <dbReference type="EMBL" id="MBB6732262.1"/>
    </source>
</evidence>
<evidence type="ECO:0000256" key="4">
    <source>
        <dbReference type="ARBA" id="ARBA00022795"/>
    </source>
</evidence>
<keyword evidence="9" id="KW-0966">Cell projection</keyword>
<dbReference type="GO" id="GO:0044781">
    <property type="term" value="P:bacterial-type flagellum organization"/>
    <property type="evidence" value="ECO:0007669"/>
    <property type="project" value="UniProtKB-KW"/>
</dbReference>
<dbReference type="Pfam" id="PF04316">
    <property type="entry name" value="FlgM"/>
    <property type="match status" value="1"/>
</dbReference>
<sequence>MYKSYSPTTDTRVRTGSSGSRRDQLQISEEAKELLGAQGKSDAERADKIESLKSQVKSGTYFVDAGKIAEKLLPYLK</sequence>
<dbReference type="NCBIfam" id="TIGR03824">
    <property type="entry name" value="FlgM_jcvi"/>
    <property type="match status" value="1"/>
</dbReference>
<dbReference type="GO" id="GO:0045892">
    <property type="term" value="P:negative regulation of DNA-templated transcription"/>
    <property type="evidence" value="ECO:0007669"/>
    <property type="project" value="InterPro"/>
</dbReference>
<reference evidence="9 10" key="1">
    <citation type="submission" date="2020-08" db="EMBL/GenBank/DDBJ databases">
        <title>Cohnella phylogeny.</title>
        <authorList>
            <person name="Dunlap C."/>
        </authorList>
    </citation>
    <scope>NUCLEOTIDE SEQUENCE [LARGE SCALE GENOMIC DNA]</scope>
    <source>
        <strain evidence="9 10">CBP 2801</strain>
    </source>
</reference>
<feature type="compositionally biased region" description="Low complexity" evidence="7">
    <location>
        <begin position="8"/>
        <end position="19"/>
    </location>
</feature>
<keyword evidence="4" id="KW-1005">Bacterial flagellum biogenesis</keyword>
<protein>
    <recommendedName>
        <fullName evidence="2">Negative regulator of flagellin synthesis</fullName>
    </recommendedName>
</protein>
<keyword evidence="5" id="KW-0805">Transcription regulation</keyword>
<evidence type="ECO:0000256" key="7">
    <source>
        <dbReference type="SAM" id="MobiDB-lite"/>
    </source>
</evidence>
<gene>
    <name evidence="9" type="primary">flgM</name>
    <name evidence="9" type="ORF">H7C18_15185</name>
</gene>
<feature type="region of interest" description="Disordered" evidence="7">
    <location>
        <begin position="1"/>
        <end position="26"/>
    </location>
</feature>
<evidence type="ECO:0000256" key="3">
    <source>
        <dbReference type="ARBA" id="ARBA00022491"/>
    </source>
</evidence>
<dbReference type="AlphaFoldDB" id="A0A7X0VWC1"/>
<dbReference type="EMBL" id="JACJVO010000018">
    <property type="protein sequence ID" value="MBB6732262.1"/>
    <property type="molecule type" value="Genomic_DNA"/>
</dbReference>
<evidence type="ECO:0000313" key="10">
    <source>
        <dbReference type="Proteomes" id="UP000564644"/>
    </source>
</evidence>